<organism evidence="1 2">
    <name type="scientific">Fistulifera solaris</name>
    <name type="common">Oleaginous diatom</name>
    <dbReference type="NCBI Taxonomy" id="1519565"/>
    <lineage>
        <taxon>Eukaryota</taxon>
        <taxon>Sar</taxon>
        <taxon>Stramenopiles</taxon>
        <taxon>Ochrophyta</taxon>
        <taxon>Bacillariophyta</taxon>
        <taxon>Bacillariophyceae</taxon>
        <taxon>Bacillariophycidae</taxon>
        <taxon>Naviculales</taxon>
        <taxon>Naviculaceae</taxon>
        <taxon>Fistulifera</taxon>
    </lineage>
</organism>
<dbReference type="OrthoDB" id="47231at2759"/>
<comment type="caution">
    <text evidence="1">The sequence shown here is derived from an EMBL/GenBank/DDBJ whole genome shotgun (WGS) entry which is preliminary data.</text>
</comment>
<evidence type="ECO:0000313" key="1">
    <source>
        <dbReference type="EMBL" id="GAX13672.1"/>
    </source>
</evidence>
<proteinExistence type="predicted"/>
<dbReference type="AlphaFoldDB" id="A0A1Z5JIJ9"/>
<dbReference type="InParanoid" id="A0A1Z5JIJ9"/>
<accession>A0A1Z5JIJ9</accession>
<dbReference type="Proteomes" id="UP000198406">
    <property type="component" value="Unassembled WGS sequence"/>
</dbReference>
<reference evidence="1 2" key="1">
    <citation type="journal article" date="2015" name="Plant Cell">
        <title>Oil accumulation by the oleaginous diatom Fistulifera solaris as revealed by the genome and transcriptome.</title>
        <authorList>
            <person name="Tanaka T."/>
            <person name="Maeda Y."/>
            <person name="Veluchamy A."/>
            <person name="Tanaka M."/>
            <person name="Abida H."/>
            <person name="Marechal E."/>
            <person name="Bowler C."/>
            <person name="Muto M."/>
            <person name="Sunaga Y."/>
            <person name="Tanaka M."/>
            <person name="Yoshino T."/>
            <person name="Taniguchi T."/>
            <person name="Fukuda Y."/>
            <person name="Nemoto M."/>
            <person name="Matsumoto M."/>
            <person name="Wong P.S."/>
            <person name="Aburatani S."/>
            <person name="Fujibuchi W."/>
        </authorList>
    </citation>
    <scope>NUCLEOTIDE SEQUENCE [LARGE SCALE GENOMIC DNA]</scope>
    <source>
        <strain evidence="1 2">JPCC DA0580</strain>
    </source>
</reference>
<sequence length="290" mass="33292">MVAALPVLSWIGAAVIGTALFDKFLKPKVPFYKLQIDRLPRLRYMDGQWKTQLPTRVTLFNENYVSIDIYAVSFDLFYADWWDGSLHHLARVEDRHQQITPREDLLHCTSTSINCTSSAIIKQPPVWQIQPRSDFDFQDDMYVVLSASLYELLTSYLFTMTSQLWRGSGQLVLPSTGVAHLQVGKIPATVALLCDNVVNTWAMAVEAFECQFQDIQLAWADLDETAEKTMQKALNWPLFPETGGFFLKEWTVTADDQLDAFRIITLEDPQVEKETCHNKQSMDILFNKRQ</sequence>
<protein>
    <submittedName>
        <fullName evidence="1">Uncharacterized protein</fullName>
    </submittedName>
</protein>
<gene>
    <name evidence="1" type="ORF">FisN_14Lh312</name>
</gene>
<evidence type="ECO:0000313" key="2">
    <source>
        <dbReference type="Proteomes" id="UP000198406"/>
    </source>
</evidence>
<keyword evidence="2" id="KW-1185">Reference proteome</keyword>
<dbReference type="EMBL" id="BDSP01000071">
    <property type="protein sequence ID" value="GAX13672.1"/>
    <property type="molecule type" value="Genomic_DNA"/>
</dbReference>
<name>A0A1Z5JIJ9_FISSO</name>